<sequence>MSRAACRNAGARGWEAAQPDGVRPASGRNVCSIGMIG</sequence>
<evidence type="ECO:0000313" key="2">
    <source>
        <dbReference type="EMBL" id="SMF99866.1"/>
    </source>
</evidence>
<organism evidence="2 3">
    <name type="scientific">Burkholderia singularis</name>
    <dbReference type="NCBI Taxonomy" id="1503053"/>
    <lineage>
        <taxon>Bacteria</taxon>
        <taxon>Pseudomonadati</taxon>
        <taxon>Pseudomonadota</taxon>
        <taxon>Betaproteobacteria</taxon>
        <taxon>Burkholderiales</taxon>
        <taxon>Burkholderiaceae</taxon>
        <taxon>Burkholderia</taxon>
        <taxon>pseudomallei group</taxon>
    </lineage>
</organism>
<accession>A0A238H3H1</accession>
<dbReference type="EMBL" id="FXAN01000045">
    <property type="protein sequence ID" value="SMF99866.1"/>
    <property type="molecule type" value="Genomic_DNA"/>
</dbReference>
<dbReference type="Proteomes" id="UP000198460">
    <property type="component" value="Unassembled WGS sequence"/>
</dbReference>
<dbReference type="AlphaFoldDB" id="A0A238H3H1"/>
<protein>
    <submittedName>
        <fullName evidence="2">Uncharacterized protein</fullName>
    </submittedName>
</protein>
<evidence type="ECO:0000313" key="3">
    <source>
        <dbReference type="Proteomes" id="UP000198460"/>
    </source>
</evidence>
<proteinExistence type="predicted"/>
<name>A0A238H3H1_9BURK</name>
<feature type="region of interest" description="Disordered" evidence="1">
    <location>
        <begin position="1"/>
        <end position="21"/>
    </location>
</feature>
<evidence type="ECO:0000256" key="1">
    <source>
        <dbReference type="SAM" id="MobiDB-lite"/>
    </source>
</evidence>
<reference evidence="2 3" key="1">
    <citation type="submission" date="2017-04" db="EMBL/GenBank/DDBJ databases">
        <authorList>
            <person name="Afonso C.L."/>
            <person name="Miller P.J."/>
            <person name="Scott M.A."/>
            <person name="Spackman E."/>
            <person name="Goraichik I."/>
            <person name="Dimitrov K.M."/>
            <person name="Suarez D.L."/>
            <person name="Swayne D.E."/>
        </authorList>
    </citation>
    <scope>NUCLEOTIDE SEQUENCE [LARGE SCALE GENOMIC DNA]</scope>
    <source>
        <strain evidence="2">LMG 28154</strain>
    </source>
</reference>
<gene>
    <name evidence="2" type="ORF">BSIN_3053</name>
</gene>